<evidence type="ECO:0000313" key="5">
    <source>
        <dbReference type="EMBL" id="WCL54107.1"/>
    </source>
</evidence>
<dbReference type="EMBL" id="CP116805">
    <property type="protein sequence ID" value="WCL54107.1"/>
    <property type="molecule type" value="Genomic_DNA"/>
</dbReference>
<name>A0AAF0BLF9_9PROT</name>
<feature type="signal peptide" evidence="4">
    <location>
        <begin position="1"/>
        <end position="20"/>
    </location>
</feature>
<protein>
    <submittedName>
        <fullName evidence="5">Tetratricopeptide repeat protein</fullName>
    </submittedName>
</protein>
<evidence type="ECO:0000256" key="4">
    <source>
        <dbReference type="SAM" id="SignalP"/>
    </source>
</evidence>
<dbReference type="PANTHER" id="PTHR45588">
    <property type="entry name" value="TPR DOMAIN-CONTAINING PROTEIN"/>
    <property type="match status" value="1"/>
</dbReference>
<dbReference type="RefSeq" id="WP_289503826.1">
    <property type="nucleotide sequence ID" value="NZ_CP116805.1"/>
</dbReference>
<dbReference type="PANTHER" id="PTHR45588:SF1">
    <property type="entry name" value="WW DOMAIN-CONTAINING PROTEIN"/>
    <property type="match status" value="1"/>
</dbReference>
<dbReference type="Proteomes" id="UP001217500">
    <property type="component" value="Chromosome"/>
</dbReference>
<evidence type="ECO:0000256" key="3">
    <source>
        <dbReference type="PROSITE-ProRule" id="PRU00339"/>
    </source>
</evidence>
<evidence type="ECO:0000256" key="2">
    <source>
        <dbReference type="ARBA" id="ARBA00022803"/>
    </source>
</evidence>
<evidence type="ECO:0000313" key="6">
    <source>
        <dbReference type="Proteomes" id="UP001217500"/>
    </source>
</evidence>
<dbReference type="InterPro" id="IPR011990">
    <property type="entry name" value="TPR-like_helical_dom_sf"/>
</dbReference>
<dbReference type="InterPro" id="IPR019734">
    <property type="entry name" value="TPR_rpt"/>
</dbReference>
<dbReference type="AlphaFoldDB" id="A0AAF0BLF9"/>
<dbReference type="PROSITE" id="PS50005">
    <property type="entry name" value="TPR"/>
    <property type="match status" value="1"/>
</dbReference>
<keyword evidence="6" id="KW-1185">Reference proteome</keyword>
<dbReference type="KEGG" id="gso:PH603_16335"/>
<evidence type="ECO:0000256" key="1">
    <source>
        <dbReference type="ARBA" id="ARBA00022737"/>
    </source>
</evidence>
<dbReference type="Gene3D" id="1.25.40.10">
    <property type="entry name" value="Tetratricopeptide repeat domain"/>
    <property type="match status" value="2"/>
</dbReference>
<sequence length="603" mass="65085">MKNYRRTAILFGGTALLSLAALSGPVVDPAKEARMAGLRQLDELTDPSRITGTLCGKAGQQRGLFFRPDLQHALSSSVQAAEPRLEVPIYPGLDQRKFPISTKNGNAQTYFNQGHALLYGFNHGEAIRAFRKAQELDPNCAMCYWGEAVAWGPNINMPMPPEAVAPAFAAISKALALKSNANEKEAALIDAAAKRYSPDPDADRAALDAAYSAAMEAVHKAYPDDDDIAAHYAESVMDLSPWYYWERDFTTPRPGIEKAVATIENVLARSPDHYGAIHLYIHLVEATPMVRNAEPFADKLAALVPGSGHLVHMPAHIYFRIGRYLDSLDLNVQATAVDEAYLQTNKDASPMYRYGYYPHNVHFVLVSAQMAADRKTALEYGQKLDAILPPETLAVSPMIAPVKAAHYFAWAHFGSLDEVMALPDPGDAVGPFVRAHWHYARGMALARAGDPRAADEAAAIEAARGHASIPALEAGGMPAGAVLDIASRMVRGLAAAKAGDYKAALATLEEARKVQASIPYMEPPFWYQAVDQTIGAVHLMAGDADKAADAFMASLVQHPNSAWSLYGLMKAQEAMGKAAEAAETKALLAKASRQLGEIPLDTL</sequence>
<keyword evidence="1" id="KW-0677">Repeat</keyword>
<keyword evidence="2 3" id="KW-0802">TPR repeat</keyword>
<dbReference type="Pfam" id="PF07719">
    <property type="entry name" value="TPR_2"/>
    <property type="match status" value="1"/>
</dbReference>
<organism evidence="5 6">
    <name type="scientific">Gimibacter soli</name>
    <dbReference type="NCBI Taxonomy" id="3024400"/>
    <lineage>
        <taxon>Bacteria</taxon>
        <taxon>Pseudomonadati</taxon>
        <taxon>Pseudomonadota</taxon>
        <taxon>Alphaproteobacteria</taxon>
        <taxon>Kordiimonadales</taxon>
        <taxon>Temperatibacteraceae</taxon>
        <taxon>Gimibacter</taxon>
    </lineage>
</organism>
<proteinExistence type="predicted"/>
<dbReference type="InterPro" id="IPR013105">
    <property type="entry name" value="TPR_2"/>
</dbReference>
<reference evidence="5" key="1">
    <citation type="submission" date="2023-01" db="EMBL/GenBank/DDBJ databases">
        <title>The genome sequence of Kordiimonadaceae bacterium 6D33.</title>
        <authorList>
            <person name="Liu Y."/>
        </authorList>
    </citation>
    <scope>NUCLEOTIDE SEQUENCE</scope>
    <source>
        <strain evidence="5">6D33</strain>
    </source>
</reference>
<keyword evidence="4" id="KW-0732">Signal</keyword>
<dbReference type="SMART" id="SM00028">
    <property type="entry name" value="TPR"/>
    <property type="match status" value="2"/>
</dbReference>
<gene>
    <name evidence="5" type="ORF">PH603_16335</name>
</gene>
<dbReference type="SUPFAM" id="SSF48452">
    <property type="entry name" value="TPR-like"/>
    <property type="match status" value="2"/>
</dbReference>
<accession>A0AAF0BLF9</accession>
<feature type="repeat" description="TPR" evidence="3">
    <location>
        <begin position="107"/>
        <end position="140"/>
    </location>
</feature>
<feature type="chain" id="PRO_5042071987" evidence="4">
    <location>
        <begin position="21"/>
        <end position="603"/>
    </location>
</feature>